<organism evidence="1">
    <name type="scientific">uncultured Thermomicrobiales bacterium</name>
    <dbReference type="NCBI Taxonomy" id="1645740"/>
    <lineage>
        <taxon>Bacteria</taxon>
        <taxon>Pseudomonadati</taxon>
        <taxon>Thermomicrobiota</taxon>
        <taxon>Thermomicrobia</taxon>
        <taxon>Thermomicrobiales</taxon>
        <taxon>environmental samples</taxon>
    </lineage>
</organism>
<proteinExistence type="predicted"/>
<name>A0A6J4VF36_9BACT</name>
<dbReference type="EMBL" id="CADCWN010000174">
    <property type="protein sequence ID" value="CAA9573762.1"/>
    <property type="molecule type" value="Genomic_DNA"/>
</dbReference>
<evidence type="ECO:0000313" key="1">
    <source>
        <dbReference type="EMBL" id="CAA9573762.1"/>
    </source>
</evidence>
<dbReference type="AlphaFoldDB" id="A0A6J4VF36"/>
<reference evidence="1" key="1">
    <citation type="submission" date="2020-02" db="EMBL/GenBank/DDBJ databases">
        <authorList>
            <person name="Meier V. D."/>
        </authorList>
    </citation>
    <scope>NUCLEOTIDE SEQUENCE</scope>
    <source>
        <strain evidence="1">AVDCRST_MAG18</strain>
    </source>
</reference>
<accession>A0A6J4VF36</accession>
<sequence length="82" mass="8591">MTTGAFQMWNLDTGNCFGAYDDEQTGLTEVRAGVAEDGPGAWANAALLRAGEQPDDLRPLAEGRTLVEPALAASHDFAPVTA</sequence>
<gene>
    <name evidence="1" type="ORF">AVDCRST_MAG18-2282</name>
</gene>
<protein>
    <submittedName>
        <fullName evidence="1">Uncharacterized protein</fullName>
    </submittedName>
</protein>